<dbReference type="InterPro" id="IPR001235">
    <property type="entry name" value="Copper_blue_Plastocyanin"/>
</dbReference>
<gene>
    <name evidence="11" type="ORF">E5163_09180</name>
</gene>
<dbReference type="RefSeq" id="WP_135995820.1">
    <property type="nucleotide sequence ID" value="NZ_CP071057.1"/>
</dbReference>
<evidence type="ECO:0000313" key="12">
    <source>
        <dbReference type="Proteomes" id="UP000308054"/>
    </source>
</evidence>
<dbReference type="Pfam" id="PF00127">
    <property type="entry name" value="Copper-bind"/>
    <property type="match status" value="1"/>
</dbReference>
<dbReference type="InterPro" id="IPR002386">
    <property type="entry name" value="Amicyanin/Pseudoazurin"/>
</dbReference>
<proteinExistence type="predicted"/>
<keyword evidence="5" id="KW-0249">Electron transport</keyword>
<dbReference type="InterPro" id="IPR008972">
    <property type="entry name" value="Cupredoxin"/>
</dbReference>
<evidence type="ECO:0000256" key="2">
    <source>
        <dbReference type="ARBA" id="ARBA00022448"/>
    </source>
</evidence>
<evidence type="ECO:0000256" key="8">
    <source>
        <dbReference type="PIRSR" id="PIRSR602386-1"/>
    </source>
</evidence>
<dbReference type="GO" id="GO:0042597">
    <property type="term" value="C:periplasmic space"/>
    <property type="evidence" value="ECO:0007669"/>
    <property type="project" value="UniProtKB-SubCell"/>
</dbReference>
<dbReference type="OrthoDB" id="7510199at2"/>
<evidence type="ECO:0000256" key="5">
    <source>
        <dbReference type="ARBA" id="ARBA00022982"/>
    </source>
</evidence>
<keyword evidence="4" id="KW-0574">Periplasm</keyword>
<dbReference type="SUPFAM" id="SSF49503">
    <property type="entry name" value="Cupredoxins"/>
    <property type="match status" value="1"/>
</dbReference>
<reference evidence="11 12" key="1">
    <citation type="journal article" date="2017" name="Int. J. Syst. Evol. Microbiol.">
        <title>Marinicauda algicola sp. nov., isolated from a marine red alga Rhodosorus marinus.</title>
        <authorList>
            <person name="Jeong S.E."/>
            <person name="Jeon S.H."/>
            <person name="Chun B.H."/>
            <person name="Kim D.W."/>
            <person name="Jeon C.O."/>
        </authorList>
    </citation>
    <scope>NUCLEOTIDE SEQUENCE [LARGE SCALE GENOMIC DNA]</scope>
    <source>
        <strain evidence="11 12">JCM 31718</strain>
    </source>
</reference>
<organism evidence="11 12">
    <name type="scientific">Marinicauda algicola</name>
    <dbReference type="NCBI Taxonomy" id="2029849"/>
    <lineage>
        <taxon>Bacteria</taxon>
        <taxon>Pseudomonadati</taxon>
        <taxon>Pseudomonadota</taxon>
        <taxon>Alphaproteobacteria</taxon>
        <taxon>Maricaulales</taxon>
        <taxon>Maricaulaceae</taxon>
        <taxon>Marinicauda</taxon>
    </lineage>
</organism>
<evidence type="ECO:0000256" key="7">
    <source>
        <dbReference type="NCBIfam" id="TIGR02375"/>
    </source>
</evidence>
<evidence type="ECO:0000256" key="6">
    <source>
        <dbReference type="ARBA" id="ARBA00023008"/>
    </source>
</evidence>
<feature type="chain" id="PRO_5020183767" description="Pseudoazurin" evidence="9">
    <location>
        <begin position="21"/>
        <end position="149"/>
    </location>
</feature>
<protein>
    <recommendedName>
        <fullName evidence="7">Pseudoazurin</fullName>
    </recommendedName>
</protein>
<evidence type="ECO:0000313" key="11">
    <source>
        <dbReference type="EMBL" id="TGY89280.1"/>
    </source>
</evidence>
<keyword evidence="9" id="KW-0732">Signal</keyword>
<evidence type="ECO:0000259" key="10">
    <source>
        <dbReference type="Pfam" id="PF00127"/>
    </source>
</evidence>
<keyword evidence="6 8" id="KW-0186">Copper</keyword>
<comment type="caution">
    <text evidence="11">The sequence shown here is derived from an EMBL/GenBank/DDBJ whole genome shotgun (WGS) entry which is preliminary data.</text>
</comment>
<feature type="binding site" evidence="8">
    <location>
        <position position="102"/>
    </location>
    <ligand>
        <name>Cu cation</name>
        <dbReference type="ChEBI" id="CHEBI:23378"/>
    </ligand>
</feature>
<evidence type="ECO:0000256" key="3">
    <source>
        <dbReference type="ARBA" id="ARBA00022723"/>
    </source>
</evidence>
<dbReference type="PRINTS" id="PR00156">
    <property type="entry name" value="COPPERBLUE"/>
</dbReference>
<feature type="binding site" evidence="8">
    <location>
        <position position="105"/>
    </location>
    <ligand>
        <name>Cu cation</name>
        <dbReference type="ChEBI" id="CHEBI:23378"/>
    </ligand>
</feature>
<dbReference type="Proteomes" id="UP000308054">
    <property type="component" value="Unassembled WGS sequence"/>
</dbReference>
<sequence length="149" mass="15563">MKMFLALTTGLAAMALSAGAASAEEHRIEMLTRGSDGTAMVFEPAYLEVAPGDTVTFVATDPTHNAQSIPGMLPEGADGFTGRMNQDVSVTLTQEGVYGVKCLPHYGMGMVAVIKVGEGEPANLAEAAAVRHPGRARQVFQDLLARAGE</sequence>
<dbReference type="InterPro" id="IPR012745">
    <property type="entry name" value="Pseudoazurin"/>
</dbReference>
<feature type="domain" description="Blue (type 1) copper" evidence="10">
    <location>
        <begin position="30"/>
        <end position="116"/>
    </location>
</feature>
<accession>A0A4S2H168</accession>
<dbReference type="AlphaFoldDB" id="A0A4S2H168"/>
<feature type="binding site" evidence="8">
    <location>
        <position position="64"/>
    </location>
    <ligand>
        <name>Cu cation</name>
        <dbReference type="ChEBI" id="CHEBI:23378"/>
    </ligand>
</feature>
<comment type="cofactor">
    <cofactor evidence="8">
        <name>Cu cation</name>
        <dbReference type="ChEBI" id="CHEBI:23378"/>
    </cofactor>
    <text evidence="8">Binds 1 copper ion per subunit.</text>
</comment>
<dbReference type="Gene3D" id="2.60.40.420">
    <property type="entry name" value="Cupredoxins - blue copper proteins"/>
    <property type="match status" value="1"/>
</dbReference>
<dbReference type="GO" id="GO:0005507">
    <property type="term" value="F:copper ion binding"/>
    <property type="evidence" value="ECO:0007669"/>
    <property type="project" value="UniProtKB-UniRule"/>
</dbReference>
<keyword evidence="12" id="KW-1185">Reference proteome</keyword>
<dbReference type="InterPro" id="IPR000923">
    <property type="entry name" value="BlueCu_1"/>
</dbReference>
<comment type="subcellular location">
    <subcellularLocation>
        <location evidence="1">Periplasm</location>
    </subcellularLocation>
</comment>
<evidence type="ECO:0000256" key="1">
    <source>
        <dbReference type="ARBA" id="ARBA00004418"/>
    </source>
</evidence>
<dbReference type="NCBIfam" id="TIGR02375">
    <property type="entry name" value="pseudoazurin"/>
    <property type="match status" value="1"/>
</dbReference>
<keyword evidence="3 8" id="KW-0479">Metal-binding</keyword>
<evidence type="ECO:0000256" key="4">
    <source>
        <dbReference type="ARBA" id="ARBA00022764"/>
    </source>
</evidence>
<dbReference type="GO" id="GO:0009055">
    <property type="term" value="F:electron transfer activity"/>
    <property type="evidence" value="ECO:0007669"/>
    <property type="project" value="InterPro"/>
</dbReference>
<evidence type="ECO:0000256" key="9">
    <source>
        <dbReference type="SAM" id="SignalP"/>
    </source>
</evidence>
<feature type="binding site" evidence="8">
    <location>
        <position position="110"/>
    </location>
    <ligand>
        <name>Cu cation</name>
        <dbReference type="ChEBI" id="CHEBI:23378"/>
    </ligand>
</feature>
<dbReference type="CDD" id="cd04218">
    <property type="entry name" value="Pseudoazurin"/>
    <property type="match status" value="1"/>
</dbReference>
<dbReference type="PRINTS" id="PR00155">
    <property type="entry name" value="AMICYANIN"/>
</dbReference>
<dbReference type="EMBL" id="SRXW01000002">
    <property type="protein sequence ID" value="TGY89280.1"/>
    <property type="molecule type" value="Genomic_DNA"/>
</dbReference>
<name>A0A4S2H168_9PROT</name>
<feature type="signal peptide" evidence="9">
    <location>
        <begin position="1"/>
        <end position="20"/>
    </location>
</feature>
<keyword evidence="2" id="KW-0813">Transport</keyword>